<dbReference type="PRINTS" id="PR00507">
    <property type="entry name" value="N12N6MTFRASE"/>
</dbReference>
<evidence type="ECO:0000256" key="6">
    <source>
        <dbReference type="ARBA" id="ARBA00022747"/>
    </source>
</evidence>
<dbReference type="InterPro" id="IPR052916">
    <property type="entry name" value="Type-I_RE_MTase_Subunit"/>
</dbReference>
<protein>
    <recommendedName>
        <fullName evidence="2">site-specific DNA-methyltransferase (adenine-specific)</fullName>
        <ecNumber evidence="2">2.1.1.72</ecNumber>
    </recommendedName>
</protein>
<comment type="caution">
    <text evidence="11">The sequence shown here is derived from an EMBL/GenBank/DDBJ whole genome shotgun (WGS) entry which is preliminary data.</text>
</comment>
<keyword evidence="4" id="KW-0808">Transferase</keyword>
<evidence type="ECO:0000313" key="12">
    <source>
        <dbReference type="Proteomes" id="UP001460072"/>
    </source>
</evidence>
<keyword evidence="3 11" id="KW-0489">Methyltransferase</keyword>
<evidence type="ECO:0000259" key="10">
    <source>
        <dbReference type="Pfam" id="PF12161"/>
    </source>
</evidence>
<dbReference type="Gene3D" id="1.20.1260.30">
    <property type="match status" value="1"/>
</dbReference>
<dbReference type="InterPro" id="IPR044946">
    <property type="entry name" value="Restrct_endonuc_typeI_TRD_sf"/>
</dbReference>
<dbReference type="InterPro" id="IPR038333">
    <property type="entry name" value="T1MK-like_N_sf"/>
</dbReference>
<accession>A0ABU9N4H3</accession>
<keyword evidence="12" id="KW-1185">Reference proteome</keyword>
<comment type="similarity">
    <text evidence="1">Belongs to the N(4)/N(6)-methyltransferase family.</text>
</comment>
<dbReference type="PANTHER" id="PTHR42998">
    <property type="entry name" value="TYPE I RESTRICTION ENZYME HINDVIIP M PROTEIN-RELATED"/>
    <property type="match status" value="1"/>
</dbReference>
<name>A0ABU9N4H3_9FLAO</name>
<feature type="domain" description="DNA methylase adenine-specific" evidence="9">
    <location>
        <begin position="154"/>
        <end position="478"/>
    </location>
</feature>
<dbReference type="Gene3D" id="3.90.220.20">
    <property type="entry name" value="DNA methylase specificity domains"/>
    <property type="match status" value="1"/>
</dbReference>
<feature type="domain" description="N6 adenine-specific DNA methyltransferase N-terminal" evidence="10">
    <location>
        <begin position="13"/>
        <end position="140"/>
    </location>
</feature>
<evidence type="ECO:0000256" key="3">
    <source>
        <dbReference type="ARBA" id="ARBA00022603"/>
    </source>
</evidence>
<proteinExistence type="inferred from homology"/>
<dbReference type="PROSITE" id="PS00092">
    <property type="entry name" value="N6_MTASE"/>
    <property type="match status" value="1"/>
</dbReference>
<dbReference type="InterPro" id="IPR003356">
    <property type="entry name" value="DNA_methylase_A-5"/>
</dbReference>
<gene>
    <name evidence="11" type="ORF">WFZ85_08265</name>
</gene>
<dbReference type="EC" id="2.1.1.72" evidence="2"/>
<dbReference type="Gene3D" id="3.40.50.150">
    <property type="entry name" value="Vaccinia Virus protein VP39"/>
    <property type="match status" value="1"/>
</dbReference>
<dbReference type="RefSeq" id="WP_342695818.1">
    <property type="nucleotide sequence ID" value="NZ_JBCGDO010000009.1"/>
</dbReference>
<keyword evidence="7" id="KW-0238">DNA-binding</keyword>
<evidence type="ECO:0000256" key="5">
    <source>
        <dbReference type="ARBA" id="ARBA00022691"/>
    </source>
</evidence>
<keyword evidence="6" id="KW-0680">Restriction system</keyword>
<evidence type="ECO:0000256" key="4">
    <source>
        <dbReference type="ARBA" id="ARBA00022679"/>
    </source>
</evidence>
<evidence type="ECO:0000256" key="1">
    <source>
        <dbReference type="ARBA" id="ARBA00006594"/>
    </source>
</evidence>
<dbReference type="Proteomes" id="UP001460072">
    <property type="component" value="Unassembled WGS sequence"/>
</dbReference>
<dbReference type="Pfam" id="PF02384">
    <property type="entry name" value="N6_Mtase"/>
    <property type="match status" value="1"/>
</dbReference>
<dbReference type="EMBL" id="JBCGDO010000009">
    <property type="protein sequence ID" value="MEM0542610.1"/>
    <property type="molecule type" value="Genomic_DNA"/>
</dbReference>
<evidence type="ECO:0000313" key="11">
    <source>
        <dbReference type="EMBL" id="MEM0542610.1"/>
    </source>
</evidence>
<reference evidence="11 12" key="1">
    <citation type="submission" date="2024-03" db="EMBL/GenBank/DDBJ databases">
        <title>Two novel species of the genus Flavobacterium exhibiting potentially degradation of complex polysaccharides.</title>
        <authorList>
            <person name="Lian X."/>
        </authorList>
    </citation>
    <scope>NUCLEOTIDE SEQUENCE [LARGE SCALE GENOMIC DNA]</scope>
    <source>
        <strain evidence="12">j3</strain>
    </source>
</reference>
<dbReference type="PANTHER" id="PTHR42998:SF1">
    <property type="entry name" value="TYPE I RESTRICTION ENZYME HINDI METHYLASE SUBUNIT"/>
    <property type="match status" value="1"/>
</dbReference>
<dbReference type="InterPro" id="IPR029063">
    <property type="entry name" value="SAM-dependent_MTases_sf"/>
</dbReference>
<evidence type="ECO:0000256" key="2">
    <source>
        <dbReference type="ARBA" id="ARBA00011900"/>
    </source>
</evidence>
<comment type="catalytic activity">
    <reaction evidence="8">
        <text>a 2'-deoxyadenosine in DNA + S-adenosyl-L-methionine = an N(6)-methyl-2'-deoxyadenosine in DNA + S-adenosyl-L-homocysteine + H(+)</text>
        <dbReference type="Rhea" id="RHEA:15197"/>
        <dbReference type="Rhea" id="RHEA-COMP:12418"/>
        <dbReference type="Rhea" id="RHEA-COMP:12419"/>
        <dbReference type="ChEBI" id="CHEBI:15378"/>
        <dbReference type="ChEBI" id="CHEBI:57856"/>
        <dbReference type="ChEBI" id="CHEBI:59789"/>
        <dbReference type="ChEBI" id="CHEBI:90615"/>
        <dbReference type="ChEBI" id="CHEBI:90616"/>
        <dbReference type="EC" id="2.1.1.72"/>
    </reaction>
</comment>
<dbReference type="GO" id="GO:0032259">
    <property type="term" value="P:methylation"/>
    <property type="evidence" value="ECO:0007669"/>
    <property type="project" value="UniProtKB-KW"/>
</dbReference>
<dbReference type="SUPFAM" id="SSF53335">
    <property type="entry name" value="S-adenosyl-L-methionine-dependent methyltransferases"/>
    <property type="match status" value="1"/>
</dbReference>
<keyword evidence="5" id="KW-0949">S-adenosyl-L-methionine</keyword>
<dbReference type="InterPro" id="IPR002052">
    <property type="entry name" value="DNA_methylase_N6_adenine_CS"/>
</dbReference>
<dbReference type="Pfam" id="PF12161">
    <property type="entry name" value="HsdM_N"/>
    <property type="match status" value="1"/>
</dbReference>
<evidence type="ECO:0000256" key="7">
    <source>
        <dbReference type="ARBA" id="ARBA00023125"/>
    </source>
</evidence>
<dbReference type="InterPro" id="IPR022749">
    <property type="entry name" value="D12N6_MeTrfase_N"/>
</dbReference>
<organism evidence="11 12">
    <name type="scientific">Flavobacterium aureirubrum</name>
    <dbReference type="NCBI Taxonomy" id="3133147"/>
    <lineage>
        <taxon>Bacteria</taxon>
        <taxon>Pseudomonadati</taxon>
        <taxon>Bacteroidota</taxon>
        <taxon>Flavobacteriia</taxon>
        <taxon>Flavobacteriales</taxon>
        <taxon>Flavobacteriaceae</taxon>
        <taxon>Flavobacterium</taxon>
    </lineage>
</organism>
<dbReference type="GO" id="GO:0008168">
    <property type="term" value="F:methyltransferase activity"/>
    <property type="evidence" value="ECO:0007669"/>
    <property type="project" value="UniProtKB-KW"/>
</dbReference>
<evidence type="ECO:0000256" key="8">
    <source>
        <dbReference type="ARBA" id="ARBA00047942"/>
    </source>
</evidence>
<sequence>MAKTAKTEQEEPLEKKLWKAADKLRKNMDAAEYKHVALGLIFLKYISDAFEEQYQKLVAQKSEGADPEDKNEYVAEKVFFVPAMARWSYIQGRATQPTIGKDIDDAMDAIEKDNPSLRGVLPKVFAQEKLDKTSLGGLVNLVGSATIGTKEAQSKDILGQVFEYFLGEFALAEGKKGGQFYTPQSVVKLLVEMLEPYEGRVFDPCCGSGGMFVQSEKFINRHQDYYKKKGKAGLSLNPTDRISIYGQESNQTTWRLAKMNLSIRGIDSSNVKWNNEGSFLNDAHKDLKADYIIANPPFNDSDWSGELLRTDARWTFGVPTAGNANFAWMQHFIYHLAPTGKAAIVMHGGAASNKGQVETLIRKNIVSAGLVDCIVALPTQLFSNTTLPVHIWILNRTPKDVRPEILMIDAYNLGTMKESTIRELSSDDISKIADTYHTWKNKSIEYIDEIGFSKAVSFNDIENKSFIISPNRYIERIKKDRIMPFKNDVEPFIEMSIQYTENILSEINQNNLSNQLFKDNFYKSFNKNFDKSLWDKVEVSEVIQCTVSGSWGNEEHKKDNIAVKVIRGTDLPNIPLFNLKKTPTRYLNEGKVEEIKLQQNDIIIELSGGSKDQPTGRCAIVTKELMDYFNMPIICSNFCKIIRLDEEKVNPFWFFFYWNQSYQEGLTTRYENQPSGIKNFQLDEFITSELILLPARPIQDEYAEEMRKLFEIKNKLAFTNYNLTKILDKTFENIYYDFNETNLLSSFS</sequence>
<dbReference type="SUPFAM" id="SSF116734">
    <property type="entry name" value="DNA methylase specificity domain"/>
    <property type="match status" value="1"/>
</dbReference>
<evidence type="ECO:0000259" key="9">
    <source>
        <dbReference type="Pfam" id="PF02384"/>
    </source>
</evidence>